<keyword evidence="4 8" id="KW-0597">Phosphoprotein</keyword>
<feature type="domain" description="Response regulatory" evidence="12">
    <location>
        <begin position="1538"/>
        <end position="1651"/>
    </location>
</feature>
<dbReference type="InterPro" id="IPR011006">
    <property type="entry name" value="CheY-like_superfamily"/>
</dbReference>
<dbReference type="Gene3D" id="3.40.50.2300">
    <property type="match status" value="2"/>
</dbReference>
<dbReference type="SUPFAM" id="SSF55781">
    <property type="entry name" value="GAF domain-like"/>
    <property type="match status" value="1"/>
</dbReference>
<feature type="domain" description="HAMP" evidence="13">
    <location>
        <begin position="383"/>
        <end position="435"/>
    </location>
</feature>
<dbReference type="Gene3D" id="1.10.287.130">
    <property type="match status" value="1"/>
</dbReference>
<evidence type="ECO:0000259" key="11">
    <source>
        <dbReference type="PROSITE" id="PS50109"/>
    </source>
</evidence>
<dbReference type="Pfam" id="PF00072">
    <property type="entry name" value="Response_reg"/>
    <property type="match status" value="2"/>
</dbReference>
<dbReference type="CDD" id="cd06225">
    <property type="entry name" value="HAMP"/>
    <property type="match status" value="9"/>
</dbReference>
<keyword evidence="6 14" id="KW-0418">Kinase</keyword>
<evidence type="ECO:0000256" key="2">
    <source>
        <dbReference type="ARBA" id="ARBA00004370"/>
    </source>
</evidence>
<accession>A0ABU1N8U1</accession>
<feature type="coiled-coil region" evidence="9">
    <location>
        <begin position="1160"/>
        <end position="1222"/>
    </location>
</feature>
<feature type="region of interest" description="Disordered" evidence="10">
    <location>
        <begin position="1470"/>
        <end position="1510"/>
    </location>
</feature>
<dbReference type="PROSITE" id="PS50110">
    <property type="entry name" value="RESPONSE_REGULATORY"/>
    <property type="match status" value="2"/>
</dbReference>
<dbReference type="InterPro" id="IPR005467">
    <property type="entry name" value="His_kinase_dom"/>
</dbReference>
<dbReference type="PROSITE" id="PS50885">
    <property type="entry name" value="HAMP"/>
    <property type="match status" value="10"/>
</dbReference>
<keyword evidence="15" id="KW-1185">Reference proteome</keyword>
<dbReference type="InterPro" id="IPR003661">
    <property type="entry name" value="HisK_dim/P_dom"/>
</dbReference>
<dbReference type="CDD" id="cd16922">
    <property type="entry name" value="HATPase_EvgS-ArcB-TorS-like"/>
    <property type="match status" value="1"/>
</dbReference>
<name>A0ABU1N8U1_9BURK</name>
<feature type="domain" description="HAMP" evidence="13">
    <location>
        <begin position="102"/>
        <end position="159"/>
    </location>
</feature>
<evidence type="ECO:0000256" key="10">
    <source>
        <dbReference type="SAM" id="MobiDB-lite"/>
    </source>
</evidence>
<dbReference type="SUPFAM" id="SSF47384">
    <property type="entry name" value="Homodimeric domain of signal transducing histidine kinase"/>
    <property type="match status" value="1"/>
</dbReference>
<evidence type="ECO:0000256" key="8">
    <source>
        <dbReference type="PROSITE-ProRule" id="PRU00169"/>
    </source>
</evidence>
<evidence type="ECO:0000313" key="15">
    <source>
        <dbReference type="Proteomes" id="UP001184230"/>
    </source>
</evidence>
<feature type="domain" description="HAMP" evidence="13">
    <location>
        <begin position="843"/>
        <end position="895"/>
    </location>
</feature>
<keyword evidence="5" id="KW-0808">Transferase</keyword>
<dbReference type="SMART" id="SM00448">
    <property type="entry name" value="REC"/>
    <property type="match status" value="2"/>
</dbReference>
<dbReference type="InterPro" id="IPR029016">
    <property type="entry name" value="GAF-like_dom_sf"/>
</dbReference>
<dbReference type="CDD" id="cd00156">
    <property type="entry name" value="REC"/>
    <property type="match status" value="1"/>
</dbReference>
<dbReference type="PRINTS" id="PR00344">
    <property type="entry name" value="BCTRLSENSOR"/>
</dbReference>
<dbReference type="SUPFAM" id="SSF55874">
    <property type="entry name" value="ATPase domain of HSP90 chaperone/DNA topoisomerase II/histidine kinase"/>
    <property type="match status" value="1"/>
</dbReference>
<dbReference type="Pfam" id="PF00672">
    <property type="entry name" value="HAMP"/>
    <property type="match status" value="8"/>
</dbReference>
<evidence type="ECO:0000256" key="1">
    <source>
        <dbReference type="ARBA" id="ARBA00000085"/>
    </source>
</evidence>
<comment type="caution">
    <text evidence="14">The sequence shown here is derived from an EMBL/GenBank/DDBJ whole genome shotgun (WGS) entry which is preliminary data.</text>
</comment>
<feature type="domain" description="HAMP" evidence="13">
    <location>
        <begin position="199"/>
        <end position="251"/>
    </location>
</feature>
<dbReference type="InterPro" id="IPR004358">
    <property type="entry name" value="Sig_transdc_His_kin-like_C"/>
</dbReference>
<dbReference type="InterPro" id="IPR003018">
    <property type="entry name" value="GAF"/>
</dbReference>
<dbReference type="GO" id="GO:0016301">
    <property type="term" value="F:kinase activity"/>
    <property type="evidence" value="ECO:0007669"/>
    <property type="project" value="UniProtKB-KW"/>
</dbReference>
<dbReference type="EC" id="2.7.13.3" evidence="3"/>
<dbReference type="RefSeq" id="WP_309898373.1">
    <property type="nucleotide sequence ID" value="NZ_JAVDRF010000001.1"/>
</dbReference>
<comment type="catalytic activity">
    <reaction evidence="1">
        <text>ATP + protein L-histidine = ADP + protein N-phospho-L-histidine.</text>
        <dbReference type="EC" id="2.7.13.3"/>
    </reaction>
</comment>
<evidence type="ECO:0000259" key="13">
    <source>
        <dbReference type="PROSITE" id="PS50885"/>
    </source>
</evidence>
<feature type="modified residue" description="4-aspartylphosphate" evidence="8">
    <location>
        <position position="1854"/>
    </location>
</feature>
<dbReference type="CDD" id="cd17546">
    <property type="entry name" value="REC_hyHK_CKI1_RcsC-like"/>
    <property type="match status" value="1"/>
</dbReference>
<feature type="domain" description="Response regulatory" evidence="12">
    <location>
        <begin position="1804"/>
        <end position="1921"/>
    </location>
</feature>
<dbReference type="Gene3D" id="3.30.565.10">
    <property type="entry name" value="Histidine kinase-like ATPase, C-terminal domain"/>
    <property type="match status" value="1"/>
</dbReference>
<feature type="domain" description="HAMP" evidence="13">
    <location>
        <begin position="935"/>
        <end position="987"/>
    </location>
</feature>
<feature type="compositionally biased region" description="Low complexity" evidence="10">
    <location>
        <begin position="1500"/>
        <end position="1510"/>
    </location>
</feature>
<feature type="domain" description="HAMP" evidence="13">
    <location>
        <begin position="659"/>
        <end position="711"/>
    </location>
</feature>
<dbReference type="SMART" id="SM00387">
    <property type="entry name" value="HATPase_c"/>
    <property type="match status" value="1"/>
</dbReference>
<dbReference type="SUPFAM" id="SSF58104">
    <property type="entry name" value="Methyl-accepting chemotaxis protein (MCP) signaling domain"/>
    <property type="match status" value="3"/>
</dbReference>
<feature type="domain" description="Histidine kinase" evidence="11">
    <location>
        <begin position="1232"/>
        <end position="1465"/>
    </location>
</feature>
<evidence type="ECO:0000256" key="7">
    <source>
        <dbReference type="ARBA" id="ARBA00023012"/>
    </source>
</evidence>
<dbReference type="SUPFAM" id="SSF52172">
    <property type="entry name" value="CheY-like"/>
    <property type="match status" value="2"/>
</dbReference>
<organism evidence="14 15">
    <name type="scientific">Variovorax soli</name>
    <dbReference type="NCBI Taxonomy" id="376815"/>
    <lineage>
        <taxon>Bacteria</taxon>
        <taxon>Pseudomonadati</taxon>
        <taxon>Pseudomonadota</taxon>
        <taxon>Betaproteobacteria</taxon>
        <taxon>Burkholderiales</taxon>
        <taxon>Comamonadaceae</taxon>
        <taxon>Variovorax</taxon>
    </lineage>
</organism>
<dbReference type="InterPro" id="IPR003594">
    <property type="entry name" value="HATPase_dom"/>
</dbReference>
<dbReference type="PANTHER" id="PTHR45339:SF1">
    <property type="entry name" value="HYBRID SIGNAL TRANSDUCTION HISTIDINE KINASE J"/>
    <property type="match status" value="1"/>
</dbReference>
<dbReference type="CDD" id="cd00082">
    <property type="entry name" value="HisKA"/>
    <property type="match status" value="1"/>
</dbReference>
<dbReference type="InterPro" id="IPR001789">
    <property type="entry name" value="Sig_transdc_resp-reg_receiver"/>
</dbReference>
<keyword evidence="7" id="KW-0902">Two-component regulatory system</keyword>
<proteinExistence type="predicted"/>
<sequence>MNVLDKSIATGSLEEMAILLDALTRLRKGDAKVRLPVHWTGLSGKVADVFNDVVEQNAALAAELVRLRQVVGKEGKLKQRAVLPETRGFWGESVECVNALIDDLVHPTTEVARVIGAVAQGDLSKSMALEVDGRRLEGEFLRTARTINKMVEQLGDFSAEVTRVAREVGTEGKLGGQAKVKGVAGTWKDLTDSVNSMAGNLTDQVRNIADVTTAVAKGDLSKKIDVDVKGEFLTLRNTINTMVDQLRSFASEVTRVAREVGTEGSLGGQARVEGVSGTWKDLTDSVNSMAGNLTSQVRNIADVTKAVAAGDLSKKITVDVKGEILELKNTVNTMVDQLNSFAAEVTRVAREVGTEGKLGGQADVQGVAGTWKDLTESVNFMAGNLTSQVRNIADVTKAVAAGDLSKKITVDVKGEILELKNTVNTMVDQLRSFAAEVTRVAREVGTEGKLGGQADVQGVAGTWKDLTESVNFMAGNLTSQVRNIAEVTTAVAAGDLSKKITVDVKGEISELKNTINTMVDQLSSFAAEVTRVAREVGTEGKLGGQADVQGVAGTWKDLTESVNFMAGNLTSQVRNIADVTKAVAAGDLSKKITVDVKGEILELKATINTMVDQLRSFAAEVTRVAREVGTEGKLGGQADVQGVAGTWKDLTDSVNSMAGNLTSQVRNIADVTKAVAAGDLSKKITVDVKGEILELKNTVNTMVDQLNSFAAEVTRVAREVGTEGKLGGQAEVQGVAGTWKDLTDSVNLMASNLTSQVRNIADVTKAVAAGNLSKKITVDVKGEILELKATINTMVDQLSSFAAEVTRVAREVGTEGRLGGQAQVRDVSGTWKDLTDNVNFMAGNLTGQVRGIAKVVTAVANGDLQQKLTVEAKGEIAALAETINSMTDTLATFADQVTTVAREVGVEGKLGGQAKVPGAAGTWKGLTENVNQLAANLTTQVRAIAEVATAVTQGDLTRSITVEARGEVAALKDTINEMIRNLKDTTQKNTEQDWLKTNLAKFSRMLQGQKDLLTVGQLILSELAPVVGAQQAEFYLLTTTGSTPRLKLFASYASGGQHAHGKEIELGQGLVGQCAVEKSKILLTNVPSTAFRIATGLSEGAAMDVIVLPVIFEGEVRGVLELASLERFNPSHQAFLDQLTESIGIVINTISANMRTEDLLTQSQSLAEELQSRQQELQQTNEALQEKARLLVHQNQEVERKNQEVEQARQALEEKAEQLALTSKYKSEFLANMSHELRTPLNSLLILSDQLCKNSDGNLTARQVEFAKTIHLSGNDLLMLINDILDLSKIESGTVAVELSELRLDDLQRSVERSFRHVAEAKHVGFDIRAAGPLPETIVTDVKRLQQIIKNLLSNAFKFTHQGSVAMAVSAVDSGWSADNESLNRAGRVMAFSVTDTGIGISADKQQIVFEAFQQADGSTSRKYGGTGLGLAISRELARLLGGEIRLVSAPAQGSTFTLYLPQSYNSPRSARLGRPAAAGPGQPAESGAEARQPARRVSPGAEPVAAPPAEAEATAELLSSLNIADDDRDSILPGEKVLLVVENDLGFARMLLQAARRAGFKGLVSASGAGALALARDHRPMLITLDIFLPDMEGWRILERLKADLATRHIPICVVSTDDSRERALASGAIGFLAKPLQSIDEVDAALGDLHRFVEAPKRKLLVAMPPSDLRDRYLEVLPAEQVEIVIAESADAVRGALARSDIDALATDGRVAGLGRRDVAEFVEGRPPFTRQLPVLLYGPDGPLPGWERGPGGAVLRVTESLDALIDATAFCLHRGMARMSEAERRSVEAMHQASGSLAGRKVLIVDDDMRNIFALAAVLDAQGMLIVSAENGRDAIRLVQQDDTIDIVLMDIMMPEMDGMQTMRELRRLPRGKQLPLVAVTAKAMKGDREKCIEAGAWDYLSKPVDTAYLLMVLRGWLCK</sequence>
<evidence type="ECO:0000256" key="4">
    <source>
        <dbReference type="ARBA" id="ARBA00022553"/>
    </source>
</evidence>
<reference evidence="14 15" key="1">
    <citation type="submission" date="2023-07" db="EMBL/GenBank/DDBJ databases">
        <title>Sorghum-associated microbial communities from plants grown in Nebraska, USA.</title>
        <authorList>
            <person name="Schachtman D."/>
        </authorList>
    </citation>
    <scope>NUCLEOTIDE SEQUENCE [LARGE SCALE GENOMIC DNA]</scope>
    <source>
        <strain evidence="14 15">DS1781</strain>
    </source>
</reference>
<feature type="domain" description="HAMP" evidence="13">
    <location>
        <begin position="751"/>
        <end position="803"/>
    </location>
</feature>
<dbReference type="Gene3D" id="3.30.450.40">
    <property type="match status" value="1"/>
</dbReference>
<dbReference type="Pfam" id="PF00512">
    <property type="entry name" value="HisKA"/>
    <property type="match status" value="1"/>
</dbReference>
<dbReference type="InterPro" id="IPR036890">
    <property type="entry name" value="HATPase_C_sf"/>
</dbReference>
<dbReference type="EMBL" id="JAVDRF010000001">
    <property type="protein sequence ID" value="MDR6534850.1"/>
    <property type="molecule type" value="Genomic_DNA"/>
</dbReference>
<dbReference type="PANTHER" id="PTHR45339">
    <property type="entry name" value="HYBRID SIGNAL TRANSDUCTION HISTIDINE KINASE J"/>
    <property type="match status" value="1"/>
</dbReference>
<feature type="compositionally biased region" description="Low complexity" evidence="10">
    <location>
        <begin position="1470"/>
        <end position="1491"/>
    </location>
</feature>
<dbReference type="Pfam" id="PF13185">
    <property type="entry name" value="GAF_2"/>
    <property type="match status" value="1"/>
</dbReference>
<dbReference type="PROSITE" id="PS50109">
    <property type="entry name" value="HIS_KIN"/>
    <property type="match status" value="1"/>
</dbReference>
<feature type="domain" description="HAMP" evidence="13">
    <location>
        <begin position="567"/>
        <end position="619"/>
    </location>
</feature>
<evidence type="ECO:0000256" key="6">
    <source>
        <dbReference type="ARBA" id="ARBA00022777"/>
    </source>
</evidence>
<dbReference type="Pfam" id="PF18947">
    <property type="entry name" value="HAMP_2"/>
    <property type="match status" value="2"/>
</dbReference>
<comment type="subcellular location">
    <subcellularLocation>
        <location evidence="2">Membrane</location>
    </subcellularLocation>
</comment>
<evidence type="ECO:0000259" key="12">
    <source>
        <dbReference type="PROSITE" id="PS50110"/>
    </source>
</evidence>
<dbReference type="Gene3D" id="1.20.120.1530">
    <property type="match status" value="6"/>
</dbReference>
<dbReference type="SMART" id="SM00388">
    <property type="entry name" value="HisKA"/>
    <property type="match status" value="1"/>
</dbReference>
<evidence type="ECO:0000256" key="5">
    <source>
        <dbReference type="ARBA" id="ARBA00022679"/>
    </source>
</evidence>
<gene>
    <name evidence="14" type="ORF">J2739_000610</name>
</gene>
<dbReference type="InterPro" id="IPR003660">
    <property type="entry name" value="HAMP_dom"/>
</dbReference>
<feature type="domain" description="HAMP" evidence="13">
    <location>
        <begin position="291"/>
        <end position="343"/>
    </location>
</feature>
<feature type="modified residue" description="4-aspartylphosphate" evidence="8">
    <location>
        <position position="1587"/>
    </location>
</feature>
<protein>
    <recommendedName>
        <fullName evidence="3">histidine kinase</fullName>
        <ecNumber evidence="3">2.7.13.3</ecNumber>
    </recommendedName>
</protein>
<dbReference type="Gene3D" id="6.10.340.10">
    <property type="match status" value="1"/>
</dbReference>
<evidence type="ECO:0000256" key="9">
    <source>
        <dbReference type="SAM" id="Coils"/>
    </source>
</evidence>
<feature type="domain" description="HAMP" evidence="13">
    <location>
        <begin position="475"/>
        <end position="527"/>
    </location>
</feature>
<evidence type="ECO:0000256" key="3">
    <source>
        <dbReference type="ARBA" id="ARBA00012438"/>
    </source>
</evidence>
<dbReference type="Pfam" id="PF02518">
    <property type="entry name" value="HATPase_c"/>
    <property type="match status" value="1"/>
</dbReference>
<dbReference type="SMART" id="SM00304">
    <property type="entry name" value="HAMP"/>
    <property type="match status" value="10"/>
</dbReference>
<dbReference type="InterPro" id="IPR036097">
    <property type="entry name" value="HisK_dim/P_sf"/>
</dbReference>
<dbReference type="Proteomes" id="UP001184230">
    <property type="component" value="Unassembled WGS sequence"/>
</dbReference>
<evidence type="ECO:0000313" key="14">
    <source>
        <dbReference type="EMBL" id="MDR6534850.1"/>
    </source>
</evidence>
<keyword evidence="9" id="KW-0175">Coiled coil</keyword>